<dbReference type="GO" id="GO:0016757">
    <property type="term" value="F:glycosyltransferase activity"/>
    <property type="evidence" value="ECO:0007669"/>
    <property type="project" value="TreeGrafter"/>
</dbReference>
<dbReference type="InterPro" id="IPR017521">
    <property type="entry name" value="Sugar_tfrase_PEP-CTERM_Stp1"/>
</dbReference>
<dbReference type="Proteomes" id="UP000199002">
    <property type="component" value="Unassembled WGS sequence"/>
</dbReference>
<dbReference type="GeneID" id="34231752"/>
<gene>
    <name evidence="1" type="ORF">SAMN05421875_12247</name>
</gene>
<dbReference type="Pfam" id="PF13692">
    <property type="entry name" value="Glyco_trans_1_4"/>
    <property type="match status" value="1"/>
</dbReference>
<dbReference type="RefSeq" id="WP_208859737.1">
    <property type="nucleotide sequence ID" value="NZ_CAXIQW010000042.1"/>
</dbReference>
<organism evidence="1 2">
    <name type="scientific">Acidovorax soli</name>
    <dbReference type="NCBI Taxonomy" id="592050"/>
    <lineage>
        <taxon>Bacteria</taxon>
        <taxon>Pseudomonadati</taxon>
        <taxon>Pseudomonadota</taxon>
        <taxon>Betaproteobacteria</taxon>
        <taxon>Burkholderiales</taxon>
        <taxon>Comamonadaceae</taxon>
        <taxon>Acidovorax</taxon>
    </lineage>
</organism>
<dbReference type="SUPFAM" id="SSF53756">
    <property type="entry name" value="UDP-Glycosyltransferase/glycogen phosphorylase"/>
    <property type="match status" value="1"/>
</dbReference>
<proteinExistence type="predicted"/>
<name>A0A1H4D481_9BURK</name>
<evidence type="ECO:0000313" key="2">
    <source>
        <dbReference type="Proteomes" id="UP000199002"/>
    </source>
</evidence>
<dbReference type="STRING" id="592050.SAMN05421875_12247"/>
<dbReference type="PANTHER" id="PTHR12526">
    <property type="entry name" value="GLYCOSYLTRANSFERASE"/>
    <property type="match status" value="1"/>
</dbReference>
<dbReference type="CDD" id="cd03801">
    <property type="entry name" value="GT4_PimA-like"/>
    <property type="match status" value="1"/>
</dbReference>
<keyword evidence="1" id="KW-0808">Transferase</keyword>
<dbReference type="EMBL" id="FNQJ01000022">
    <property type="protein sequence ID" value="SEA67336.1"/>
    <property type="molecule type" value="Genomic_DNA"/>
</dbReference>
<accession>A0A1H4D481</accession>
<reference evidence="2" key="1">
    <citation type="submission" date="2016-10" db="EMBL/GenBank/DDBJ databases">
        <authorList>
            <person name="Varghese N."/>
            <person name="Submissions S."/>
        </authorList>
    </citation>
    <scope>NUCLEOTIDE SEQUENCE [LARGE SCALE GENOMIC DNA]</scope>
    <source>
        <strain evidence="2">DSM 25157</strain>
    </source>
</reference>
<dbReference type="NCBIfam" id="TIGR03087">
    <property type="entry name" value="stp1"/>
    <property type="match status" value="1"/>
</dbReference>
<dbReference type="Gene3D" id="3.40.50.2000">
    <property type="entry name" value="Glycogen Phosphorylase B"/>
    <property type="match status" value="1"/>
</dbReference>
<dbReference type="AlphaFoldDB" id="A0A1H4D481"/>
<keyword evidence="2" id="KW-1185">Reference proteome</keyword>
<sequence length="409" mass="45746">MGNILYLVHRLPYPPNKGDKVRSYHLLRHLQQNHRVFLGTFIDDPDDVQHLPALRAMCPDLHVEHIHSGSAKVKSLRGLLSREALTLAYYRNPGMRRWVEQTTAGHQLQASVVFSSAMAQYAQPLLPQVPMLVDFVDVDSAKWTQYAPAHRWPLSTLYRMEGRRLLAYERAMAMLARRSYFVTSHETALFLSQAPECEGRVQSMGNGVDADFFMPDPRRPNPFQANEQAVVFTGAMDYWPNIDGVSWFVTDVLPLLRTRWPQVRFYIVGRSPSAQVQALACGHVVVTGTVPDVRPYLQYASAVVAPLRVARGIQNKILEAMAMQRPVVTVSSCADAIGATAGQGLLRADSPEEFVQALQPLLESPYNAVALGHQARRYVAQECSWQAHLSGIDHCLAGMRAQHSRDVVA</sequence>
<dbReference type="PANTHER" id="PTHR12526:SF600">
    <property type="entry name" value="GLYCOSYL TRANSFERASE GROUP 1"/>
    <property type="match status" value="1"/>
</dbReference>
<evidence type="ECO:0000313" key="1">
    <source>
        <dbReference type="EMBL" id="SEA67336.1"/>
    </source>
</evidence>
<protein>
    <submittedName>
        <fullName evidence="1">Sugar transferase, PEP-CTERM/EpsH1 system associated</fullName>
    </submittedName>
</protein>